<keyword evidence="5" id="KW-0456">Lyase</keyword>
<dbReference type="CDD" id="cd03124">
    <property type="entry name" value="alpha_CA_prokaryotic_like"/>
    <property type="match status" value="1"/>
</dbReference>
<gene>
    <name evidence="8" type="ordered locus">AM1_0091</name>
</gene>
<organism evidence="8 9">
    <name type="scientific">Acaryochloris marina (strain MBIC 11017)</name>
    <dbReference type="NCBI Taxonomy" id="329726"/>
    <lineage>
        <taxon>Bacteria</taxon>
        <taxon>Bacillati</taxon>
        <taxon>Cyanobacteriota</taxon>
        <taxon>Cyanophyceae</taxon>
        <taxon>Acaryochloridales</taxon>
        <taxon>Acaryochloridaceae</taxon>
        <taxon>Acaryochloris</taxon>
    </lineage>
</organism>
<dbReference type="HOGENOM" id="CLU_039326_0_2_3"/>
<evidence type="ECO:0000256" key="1">
    <source>
        <dbReference type="ARBA" id="ARBA00010718"/>
    </source>
</evidence>
<dbReference type="SMART" id="SM01057">
    <property type="entry name" value="Carb_anhydrase"/>
    <property type="match status" value="1"/>
</dbReference>
<dbReference type="Gene3D" id="3.10.200.10">
    <property type="entry name" value="Alpha carbonic anhydrase"/>
    <property type="match status" value="1"/>
</dbReference>
<dbReference type="InterPro" id="IPR023561">
    <property type="entry name" value="Carbonic_anhydrase_a-class"/>
</dbReference>
<dbReference type="InterPro" id="IPR036398">
    <property type="entry name" value="CA_dom_sf"/>
</dbReference>
<evidence type="ECO:0000259" key="7">
    <source>
        <dbReference type="PROSITE" id="PS51144"/>
    </source>
</evidence>
<evidence type="ECO:0000256" key="3">
    <source>
        <dbReference type="ARBA" id="ARBA00022723"/>
    </source>
</evidence>
<name>B0C685_ACAM1</name>
<dbReference type="PROSITE" id="PS51144">
    <property type="entry name" value="ALPHA_CA_2"/>
    <property type="match status" value="1"/>
</dbReference>
<dbReference type="PANTHER" id="PTHR18952:SF265">
    <property type="entry name" value="CARBONIC ANHYDRASE"/>
    <property type="match status" value="1"/>
</dbReference>
<dbReference type="KEGG" id="amr:AM1_0091"/>
<evidence type="ECO:0000256" key="6">
    <source>
        <dbReference type="ARBA" id="ARBA00048348"/>
    </source>
</evidence>
<comment type="similarity">
    <text evidence="1">Belongs to the alpha-carbonic anhydrase family.</text>
</comment>
<proteinExistence type="inferred from homology"/>
<evidence type="ECO:0000256" key="5">
    <source>
        <dbReference type="ARBA" id="ARBA00023239"/>
    </source>
</evidence>
<dbReference type="InterPro" id="IPR001148">
    <property type="entry name" value="CA_dom"/>
</dbReference>
<keyword evidence="4" id="KW-0862">Zinc</keyword>
<dbReference type="GO" id="GO:0004089">
    <property type="term" value="F:carbonate dehydratase activity"/>
    <property type="evidence" value="ECO:0007669"/>
    <property type="project" value="UniProtKB-EC"/>
</dbReference>
<accession>B0C685</accession>
<dbReference type="Proteomes" id="UP000000268">
    <property type="component" value="Chromosome"/>
</dbReference>
<evidence type="ECO:0000256" key="2">
    <source>
        <dbReference type="ARBA" id="ARBA00012925"/>
    </source>
</evidence>
<reference evidence="8 9" key="1">
    <citation type="journal article" date="2008" name="Proc. Natl. Acad. Sci. U.S.A.">
        <title>Niche adaptation and genome expansion in the chlorophyll d-producing cyanobacterium Acaryochloris marina.</title>
        <authorList>
            <person name="Swingley W.D."/>
            <person name="Chen M."/>
            <person name="Cheung P.C."/>
            <person name="Conrad A.L."/>
            <person name="Dejesa L.C."/>
            <person name="Hao J."/>
            <person name="Honchak B.M."/>
            <person name="Karbach L.E."/>
            <person name="Kurdoglu A."/>
            <person name="Lahiri S."/>
            <person name="Mastrian S.D."/>
            <person name="Miyashita H."/>
            <person name="Page L."/>
            <person name="Ramakrishna P."/>
            <person name="Satoh S."/>
            <person name="Sattley W.M."/>
            <person name="Shimada Y."/>
            <person name="Taylor H.L."/>
            <person name="Tomo T."/>
            <person name="Tsuchiya T."/>
            <person name="Wang Z.T."/>
            <person name="Raymond J."/>
            <person name="Mimuro M."/>
            <person name="Blankenship R.E."/>
            <person name="Touchman J.W."/>
        </authorList>
    </citation>
    <scope>NUCLEOTIDE SEQUENCE [LARGE SCALE GENOMIC DNA]</scope>
    <source>
        <strain evidence="9">MBIC 11017</strain>
    </source>
</reference>
<evidence type="ECO:0000313" key="9">
    <source>
        <dbReference type="Proteomes" id="UP000000268"/>
    </source>
</evidence>
<evidence type="ECO:0000256" key="4">
    <source>
        <dbReference type="ARBA" id="ARBA00022833"/>
    </source>
</evidence>
<dbReference type="AlphaFoldDB" id="B0C685"/>
<sequence>MAIPAIATPIWSYEGTSDPGHWSELQSDYSLCATGQSQSPINLRSQDLSSNHETLNVDYHASPLDEVNNGRTVTVNYAAGNTLTVNNQTYELVQFHFHAPSEHRINNKSSAMEMHLVHKNAADELAVLGVMIQPGAANPLLDEIWENMPAVEEENAPNLEIDVRSLLPRDRSFYHYQGSLTTPPCSESVNWAILKQPIQASRQQISTFKSQFHANARPVQALNNRSIQFSDSLS</sequence>
<keyword evidence="3" id="KW-0479">Metal-binding</keyword>
<dbReference type="Pfam" id="PF00194">
    <property type="entry name" value="Carb_anhydrase"/>
    <property type="match status" value="1"/>
</dbReference>
<protein>
    <recommendedName>
        <fullName evidence="2">carbonic anhydrase</fullName>
        <ecNumber evidence="2">4.2.1.1</ecNumber>
    </recommendedName>
</protein>
<feature type="domain" description="Alpha-carbonic anhydrase" evidence="7">
    <location>
        <begin position="9"/>
        <end position="231"/>
    </location>
</feature>
<comment type="catalytic activity">
    <reaction evidence="6">
        <text>hydrogencarbonate + H(+) = CO2 + H2O</text>
        <dbReference type="Rhea" id="RHEA:10748"/>
        <dbReference type="ChEBI" id="CHEBI:15377"/>
        <dbReference type="ChEBI" id="CHEBI:15378"/>
        <dbReference type="ChEBI" id="CHEBI:16526"/>
        <dbReference type="ChEBI" id="CHEBI:17544"/>
        <dbReference type="EC" id="4.2.1.1"/>
    </reaction>
</comment>
<evidence type="ECO:0000313" key="8">
    <source>
        <dbReference type="EMBL" id="ABW25179.1"/>
    </source>
</evidence>
<dbReference type="GO" id="GO:0008270">
    <property type="term" value="F:zinc ion binding"/>
    <property type="evidence" value="ECO:0007669"/>
    <property type="project" value="InterPro"/>
</dbReference>
<keyword evidence="9" id="KW-1185">Reference proteome</keyword>
<dbReference type="SUPFAM" id="SSF51069">
    <property type="entry name" value="Carbonic anhydrase"/>
    <property type="match status" value="1"/>
</dbReference>
<dbReference type="PANTHER" id="PTHR18952">
    <property type="entry name" value="CARBONIC ANHYDRASE"/>
    <property type="match status" value="1"/>
</dbReference>
<dbReference type="InterPro" id="IPR041891">
    <property type="entry name" value="Alpha_CA_prokaryot-like"/>
</dbReference>
<dbReference type="eggNOG" id="COG3338">
    <property type="taxonomic scope" value="Bacteria"/>
</dbReference>
<dbReference type="EMBL" id="CP000828">
    <property type="protein sequence ID" value="ABW25179.1"/>
    <property type="molecule type" value="Genomic_DNA"/>
</dbReference>
<dbReference type="EC" id="4.2.1.1" evidence="2"/>
<dbReference type="STRING" id="329726.AM1_0091"/>